<evidence type="ECO:0000313" key="1">
    <source>
        <dbReference type="EMBL" id="MBB6369166.1"/>
    </source>
</evidence>
<comment type="caution">
    <text evidence="1">The sequence shown here is derived from an EMBL/GenBank/DDBJ whole genome shotgun (WGS) entry which is preliminary data.</text>
</comment>
<proteinExistence type="predicted"/>
<gene>
    <name evidence="1" type="ORF">HNP36_000219</name>
</gene>
<dbReference type="RefSeq" id="WP_228456207.1">
    <property type="nucleotide sequence ID" value="NZ_JACHLC010000001.1"/>
</dbReference>
<dbReference type="Proteomes" id="UP000589738">
    <property type="component" value="Unassembled WGS sequence"/>
</dbReference>
<protein>
    <submittedName>
        <fullName evidence="1">Uncharacterized protein</fullName>
    </submittedName>
</protein>
<dbReference type="AlphaFoldDB" id="A0A841MW31"/>
<sequence>MAGVDFRTTTQTQRRLLSRYFVRGWWTDVNDMEITEASYGDTVKFHLQTQSIPNDRDVILKLFDDDTVLNTSEDQEDDQVGLVYSESGRPALQDRIDLNKKIIKTITLDNLELFAKNENDGILELYFKCSYDNEVDIKFPDMPTNYLKVIGTPKILLVNGHWNRAAHAMGMSPGSGGEGYWDFFTRDVKRYKNSADQYFGIKSKEPLYVDGSSSWGGSESGSERKTRGYDYCKENFNEIKKGLGKEKIYLISHSEGGAHAAGICKYLSEQGIEIGESLMLSADEGDEFSVEGNYPCYQIVAGYLSKDWLTRKTIFHIDPVVMDNKVQGVNRYGVYISNGGFGTVHGITIGESTFGLVSKLKNIVVIPALNSRGGSVHQTSPMDEDWYRIDDYVLYNKKIDLYPRLNSNISEAYYQRQD</sequence>
<organism evidence="1 2">
    <name type="scientific">Chryseobacterium shigense</name>
    <dbReference type="NCBI Taxonomy" id="297244"/>
    <lineage>
        <taxon>Bacteria</taxon>
        <taxon>Pseudomonadati</taxon>
        <taxon>Bacteroidota</taxon>
        <taxon>Flavobacteriia</taxon>
        <taxon>Flavobacteriales</taxon>
        <taxon>Weeksellaceae</taxon>
        <taxon>Chryseobacterium group</taxon>
        <taxon>Chryseobacterium</taxon>
    </lineage>
</organism>
<reference evidence="1 2" key="1">
    <citation type="submission" date="2020-08" db="EMBL/GenBank/DDBJ databases">
        <title>Functional genomics of gut bacteria from endangered species of beetles.</title>
        <authorList>
            <person name="Carlos-Shanley C."/>
        </authorList>
    </citation>
    <scope>NUCLEOTIDE SEQUENCE [LARGE SCALE GENOMIC DNA]</scope>
    <source>
        <strain evidence="1 2">S00136</strain>
    </source>
</reference>
<evidence type="ECO:0000313" key="2">
    <source>
        <dbReference type="Proteomes" id="UP000589738"/>
    </source>
</evidence>
<name>A0A841MW31_9FLAO</name>
<dbReference type="EMBL" id="JACHLC010000001">
    <property type="protein sequence ID" value="MBB6369166.1"/>
    <property type="molecule type" value="Genomic_DNA"/>
</dbReference>
<keyword evidence="2" id="KW-1185">Reference proteome</keyword>
<accession>A0A841MW31</accession>